<accession>A0A177L7J1</accession>
<gene>
    <name evidence="1" type="ORF">AWH49_12930</name>
</gene>
<organism evidence="1 2">
    <name type="scientific">Domibacillus aminovorans</name>
    <dbReference type="NCBI Taxonomy" id="29332"/>
    <lineage>
        <taxon>Bacteria</taxon>
        <taxon>Bacillati</taxon>
        <taxon>Bacillota</taxon>
        <taxon>Bacilli</taxon>
        <taxon>Bacillales</taxon>
        <taxon>Bacillaceae</taxon>
        <taxon>Domibacillus</taxon>
    </lineage>
</organism>
<dbReference type="Proteomes" id="UP000076935">
    <property type="component" value="Unassembled WGS sequence"/>
</dbReference>
<name>A0A177L7J1_9BACI</name>
<protein>
    <submittedName>
        <fullName evidence="1">Uncharacterized protein</fullName>
    </submittedName>
</protein>
<comment type="caution">
    <text evidence="1">The sequence shown here is derived from an EMBL/GenBank/DDBJ whole genome shotgun (WGS) entry which is preliminary data.</text>
</comment>
<dbReference type="EMBL" id="LQWY01000020">
    <property type="protein sequence ID" value="OAH61434.1"/>
    <property type="molecule type" value="Genomic_DNA"/>
</dbReference>
<reference evidence="1 2" key="1">
    <citation type="submission" date="2016-01" db="EMBL/GenBank/DDBJ databases">
        <title>Investigation of taxonomic status of Bacillus aminovorans.</title>
        <authorList>
            <person name="Verma A."/>
            <person name="Pal Y."/>
            <person name="Krishnamurthi S."/>
        </authorList>
    </citation>
    <scope>NUCLEOTIDE SEQUENCE [LARGE SCALE GENOMIC DNA]</scope>
    <source>
        <strain evidence="1 2">DSM 1314</strain>
    </source>
</reference>
<dbReference type="RefSeq" id="WP_063965379.1">
    <property type="nucleotide sequence ID" value="NZ_JBCNAN010000021.1"/>
</dbReference>
<dbReference type="AlphaFoldDB" id="A0A177L7J1"/>
<evidence type="ECO:0000313" key="2">
    <source>
        <dbReference type="Proteomes" id="UP000076935"/>
    </source>
</evidence>
<keyword evidence="2" id="KW-1185">Reference proteome</keyword>
<evidence type="ECO:0000313" key="1">
    <source>
        <dbReference type="EMBL" id="OAH61434.1"/>
    </source>
</evidence>
<proteinExistence type="predicted"/>
<sequence>MTVWWDTDKSHKEPGILTLTANKVKTIKEYNHRLTHAHLANSVFSWLINYFSFITSEYLKNGHVAGYL</sequence>